<feature type="compositionally biased region" description="Gly residues" evidence="14">
    <location>
        <begin position="816"/>
        <end position="827"/>
    </location>
</feature>
<keyword evidence="5" id="KW-0328">Glycosyltransferase</keyword>
<dbReference type="GO" id="GO:0009002">
    <property type="term" value="F:serine-type D-Ala-D-Ala carboxypeptidase activity"/>
    <property type="evidence" value="ECO:0007669"/>
    <property type="project" value="UniProtKB-EC"/>
</dbReference>
<dbReference type="InterPro" id="IPR036950">
    <property type="entry name" value="PBP_transglycosylase"/>
</dbReference>
<comment type="caution">
    <text evidence="16">The sequence shown here is derived from an EMBL/GenBank/DDBJ whole genome shotgun (WGS) entry which is preliminary data.</text>
</comment>
<dbReference type="Gene3D" id="3.40.710.10">
    <property type="entry name" value="DD-peptidase/beta-lactamase superfamily"/>
    <property type="match status" value="1"/>
</dbReference>
<dbReference type="PANTHER" id="PTHR32282">
    <property type="entry name" value="BINDING PROTEIN TRANSPEPTIDASE, PUTATIVE-RELATED"/>
    <property type="match status" value="1"/>
</dbReference>
<protein>
    <submittedName>
        <fullName evidence="16">PASTA domain-containing protein</fullName>
    </submittedName>
</protein>
<evidence type="ECO:0000256" key="5">
    <source>
        <dbReference type="ARBA" id="ARBA00022676"/>
    </source>
</evidence>
<evidence type="ECO:0000256" key="7">
    <source>
        <dbReference type="ARBA" id="ARBA00022801"/>
    </source>
</evidence>
<dbReference type="SMART" id="SM00740">
    <property type="entry name" value="PASTA"/>
    <property type="match status" value="1"/>
</dbReference>
<dbReference type="Gene3D" id="1.10.3810.10">
    <property type="entry name" value="Biosynthetic peptidoglycan transglycosylase-like"/>
    <property type="match status" value="1"/>
</dbReference>
<dbReference type="GO" id="GO:0008658">
    <property type="term" value="F:penicillin binding"/>
    <property type="evidence" value="ECO:0007669"/>
    <property type="project" value="InterPro"/>
</dbReference>
<comment type="catalytic activity">
    <reaction evidence="12">
        <text>Preferential cleavage: (Ac)2-L-Lys-D-Ala-|-D-Ala. Also transpeptidation of peptidyl-alanyl moieties that are N-acyl substituents of D-alanine.</text>
        <dbReference type="EC" id="3.4.16.4"/>
    </reaction>
</comment>
<keyword evidence="7" id="KW-0378">Hydrolase</keyword>
<reference evidence="16 17" key="1">
    <citation type="submission" date="2019-10" db="EMBL/GenBank/DDBJ databases">
        <title>Georgenia wutianyii sp. nov. and Georgenia yuyongxinii sp. nov. isolated from plateau pika (Ochotona curzoniae) in the Qinghai-Tibet plateau of China.</title>
        <authorList>
            <person name="Tian Z."/>
        </authorList>
    </citation>
    <scope>NUCLEOTIDE SEQUENCE [LARGE SCALE GENOMIC DNA]</scope>
    <source>
        <strain evidence="16 17">JCM 15130</strain>
    </source>
</reference>
<dbReference type="Pfam" id="PF00912">
    <property type="entry name" value="Transgly"/>
    <property type="match status" value="1"/>
</dbReference>
<dbReference type="RefSeq" id="WP_193314561.1">
    <property type="nucleotide sequence ID" value="NZ_BAAAOT010000031.1"/>
</dbReference>
<evidence type="ECO:0000256" key="3">
    <source>
        <dbReference type="ARBA" id="ARBA00022645"/>
    </source>
</evidence>
<keyword evidence="9" id="KW-0573">Peptidoglycan synthesis</keyword>
<dbReference type="Pfam" id="PF03793">
    <property type="entry name" value="PASTA"/>
    <property type="match status" value="1"/>
</dbReference>
<comment type="similarity">
    <text evidence="1">In the C-terminal section; belongs to the transpeptidase family.</text>
</comment>
<accession>A0A7J9UYW6</accession>
<evidence type="ECO:0000256" key="8">
    <source>
        <dbReference type="ARBA" id="ARBA00022960"/>
    </source>
</evidence>
<feature type="region of interest" description="Disordered" evidence="14">
    <location>
        <begin position="345"/>
        <end position="368"/>
    </location>
</feature>
<dbReference type="SUPFAM" id="SSF53955">
    <property type="entry name" value="Lysozyme-like"/>
    <property type="match status" value="1"/>
</dbReference>
<feature type="compositionally biased region" description="Basic and acidic residues" evidence="14">
    <location>
        <begin position="345"/>
        <end position="356"/>
    </location>
</feature>
<name>A0A7J9UYW6_9MICO</name>
<dbReference type="Proteomes" id="UP000429644">
    <property type="component" value="Unassembled WGS sequence"/>
</dbReference>
<keyword evidence="8" id="KW-0133">Cell shape</keyword>
<dbReference type="InterPro" id="IPR050396">
    <property type="entry name" value="Glycosyltr_51/Transpeptidase"/>
</dbReference>
<dbReference type="InterPro" id="IPR001460">
    <property type="entry name" value="PCN-bd_Tpept"/>
</dbReference>
<evidence type="ECO:0000256" key="11">
    <source>
        <dbReference type="ARBA" id="ARBA00023316"/>
    </source>
</evidence>
<dbReference type="GO" id="GO:0009252">
    <property type="term" value="P:peptidoglycan biosynthetic process"/>
    <property type="evidence" value="ECO:0007669"/>
    <property type="project" value="UniProtKB-KW"/>
</dbReference>
<evidence type="ECO:0000256" key="12">
    <source>
        <dbReference type="ARBA" id="ARBA00034000"/>
    </source>
</evidence>
<keyword evidence="6" id="KW-0808">Transferase</keyword>
<dbReference type="FunFam" id="1.10.3810.10:FF:000001">
    <property type="entry name" value="Penicillin-binding protein 1A"/>
    <property type="match status" value="1"/>
</dbReference>
<dbReference type="InterPro" id="IPR001264">
    <property type="entry name" value="Glyco_trans_51"/>
</dbReference>
<sequence length="858" mass="88384">MSPAPSPSGRAVKPQQLLIMLLTFVLVSGLGGVVAAGIVMPAAGAVGAVTTASTQLFDDLPSELAIPEPSEQSVILAADGSPIATFFAENRIVVGLDKVSQPMQHAVVAVEDRRFYQHRGIDPEGMLRAFANNLAGGQLEGASTLTQQYVKNVLIEAGRVSGDKEAIAQATETSVGRKLREARLAIGLEQKVSKDKILEGYLNIAQFGPSVYGVESASQHYFSKPAAELGPGESALLAGITQSPAKWDPVRNPEKAQERRDVVLGLMLDQGYITQAEHDEAVAVPIADMLHVKNAPNGCGSAGNAAYFCEYVVNDLLNNEGWGKDRADRTRMLYRGGLVIKTTLDPKKQQAAHDEITSSVPVNDPSGVTMAMSSVEPGTGKIVAMAQTTNWGTAATPEDPHATAVNLNVGLSHGGGLGFQSGSTFKVFTLIEWLKTGRSLNDMVSTTQRNFPRNTWTISCNPKLRDNYDNATNVEGVPTSPTMSVLEATRLSINLSYIKMANQLDMCNIVGNAAAMGLTRGDGSPLVPNPSAVLGTNTVTPLGMANAFATLAAGGTYCTPIAVTEVTDRSGTEIPVPKTDCKKVLEPDIVNGVNQALQQVVSDQPFSTGRKAVLPGRPAAGKTGTANDDSHAWFVGYTPQLAAGIWMGHASGDVSMMNTTINGTFNKWVFGGSYPAQTWQRYMTRALDGVPAQPFGVAPAQAGAQQTAVPDVTGRPVAEAQAVLTQSGFQVTVGSPVASQWPAGNVASTSPAAGAQAAPGSAVTIVPSAGPATAPTASGGNGAANGRGNGTGNAGGHGKGNASSGGHGNASSGGNTSRGGGGGGGAGTAPATVPSPKALFPDAFPSNPFPTFPAPPGF</sequence>
<evidence type="ECO:0000256" key="14">
    <source>
        <dbReference type="SAM" id="MobiDB-lite"/>
    </source>
</evidence>
<feature type="region of interest" description="Disordered" evidence="14">
    <location>
        <begin position="772"/>
        <end position="858"/>
    </location>
</feature>
<feature type="domain" description="PASTA" evidence="15">
    <location>
        <begin position="703"/>
        <end position="769"/>
    </location>
</feature>
<evidence type="ECO:0000313" key="17">
    <source>
        <dbReference type="Proteomes" id="UP000429644"/>
    </source>
</evidence>
<evidence type="ECO:0000256" key="6">
    <source>
        <dbReference type="ARBA" id="ARBA00022679"/>
    </source>
</evidence>
<feature type="compositionally biased region" description="Pro residues" evidence="14">
    <location>
        <begin position="847"/>
        <end position="858"/>
    </location>
</feature>
<dbReference type="InterPro" id="IPR005543">
    <property type="entry name" value="PASTA_dom"/>
</dbReference>
<keyword evidence="11" id="KW-0961">Cell wall biogenesis/degradation</keyword>
<comment type="similarity">
    <text evidence="2">In the N-terminal section; belongs to the glycosyltransferase 51 family.</text>
</comment>
<evidence type="ECO:0000259" key="15">
    <source>
        <dbReference type="PROSITE" id="PS51178"/>
    </source>
</evidence>
<keyword evidence="10" id="KW-0511">Multifunctional enzyme</keyword>
<dbReference type="CDD" id="cd06577">
    <property type="entry name" value="PASTA_pknB"/>
    <property type="match status" value="1"/>
</dbReference>
<dbReference type="GO" id="GO:0008360">
    <property type="term" value="P:regulation of cell shape"/>
    <property type="evidence" value="ECO:0007669"/>
    <property type="project" value="UniProtKB-KW"/>
</dbReference>
<evidence type="ECO:0000256" key="13">
    <source>
        <dbReference type="ARBA" id="ARBA00049902"/>
    </source>
</evidence>
<keyword evidence="4" id="KW-0645">Protease</keyword>
<dbReference type="AlphaFoldDB" id="A0A7J9UYW6"/>
<organism evidence="16 17">
    <name type="scientific">Georgenia ruanii</name>
    <dbReference type="NCBI Taxonomy" id="348442"/>
    <lineage>
        <taxon>Bacteria</taxon>
        <taxon>Bacillati</taxon>
        <taxon>Actinomycetota</taxon>
        <taxon>Actinomycetes</taxon>
        <taxon>Micrococcales</taxon>
        <taxon>Bogoriellaceae</taxon>
        <taxon>Georgenia</taxon>
    </lineage>
</organism>
<dbReference type="SUPFAM" id="SSF56601">
    <property type="entry name" value="beta-lactamase/transpeptidase-like"/>
    <property type="match status" value="1"/>
</dbReference>
<evidence type="ECO:0000256" key="10">
    <source>
        <dbReference type="ARBA" id="ARBA00023268"/>
    </source>
</evidence>
<dbReference type="InterPro" id="IPR023346">
    <property type="entry name" value="Lysozyme-like_dom_sf"/>
</dbReference>
<dbReference type="PANTHER" id="PTHR32282:SF33">
    <property type="entry name" value="PEPTIDOGLYCAN GLYCOSYLTRANSFERASE"/>
    <property type="match status" value="1"/>
</dbReference>
<dbReference type="Pfam" id="PF00905">
    <property type="entry name" value="Transpeptidase"/>
    <property type="match status" value="1"/>
</dbReference>
<dbReference type="GO" id="GO:0071555">
    <property type="term" value="P:cell wall organization"/>
    <property type="evidence" value="ECO:0007669"/>
    <property type="project" value="UniProtKB-KW"/>
</dbReference>
<dbReference type="PROSITE" id="PS51178">
    <property type="entry name" value="PASTA"/>
    <property type="match status" value="1"/>
</dbReference>
<evidence type="ECO:0000256" key="4">
    <source>
        <dbReference type="ARBA" id="ARBA00022670"/>
    </source>
</evidence>
<feature type="non-terminal residue" evidence="16">
    <location>
        <position position="1"/>
    </location>
</feature>
<gene>
    <name evidence="16" type="ORF">GB882_14215</name>
</gene>
<keyword evidence="3" id="KW-0121">Carboxypeptidase</keyword>
<feature type="compositionally biased region" description="Gly residues" evidence="14">
    <location>
        <begin position="779"/>
        <end position="808"/>
    </location>
</feature>
<evidence type="ECO:0000313" key="16">
    <source>
        <dbReference type="EMBL" id="MPV89827.1"/>
    </source>
</evidence>
<dbReference type="GO" id="GO:0030288">
    <property type="term" value="C:outer membrane-bounded periplasmic space"/>
    <property type="evidence" value="ECO:0007669"/>
    <property type="project" value="TreeGrafter"/>
</dbReference>
<keyword evidence="17" id="KW-1185">Reference proteome</keyword>
<dbReference type="Gene3D" id="3.30.10.20">
    <property type="match status" value="1"/>
</dbReference>
<dbReference type="GO" id="GO:0006508">
    <property type="term" value="P:proteolysis"/>
    <property type="evidence" value="ECO:0007669"/>
    <property type="project" value="UniProtKB-KW"/>
</dbReference>
<evidence type="ECO:0000256" key="9">
    <source>
        <dbReference type="ARBA" id="ARBA00022984"/>
    </source>
</evidence>
<dbReference type="GO" id="GO:0008955">
    <property type="term" value="F:peptidoglycan glycosyltransferase activity"/>
    <property type="evidence" value="ECO:0007669"/>
    <property type="project" value="UniProtKB-EC"/>
</dbReference>
<dbReference type="InterPro" id="IPR012338">
    <property type="entry name" value="Beta-lactam/transpept-like"/>
</dbReference>
<proteinExistence type="inferred from homology"/>
<comment type="catalytic activity">
    <reaction evidence="13">
        <text>[GlcNAc-(1-&gt;4)-Mur2Ac(oyl-L-Ala-gamma-D-Glu-L-Lys-D-Ala-D-Ala)](n)-di-trans,octa-cis-undecaprenyl diphosphate + beta-D-GlcNAc-(1-&gt;4)-Mur2Ac(oyl-L-Ala-gamma-D-Glu-L-Lys-D-Ala-D-Ala)-di-trans,octa-cis-undecaprenyl diphosphate = [GlcNAc-(1-&gt;4)-Mur2Ac(oyl-L-Ala-gamma-D-Glu-L-Lys-D-Ala-D-Ala)](n+1)-di-trans,octa-cis-undecaprenyl diphosphate + di-trans,octa-cis-undecaprenyl diphosphate + H(+)</text>
        <dbReference type="Rhea" id="RHEA:23708"/>
        <dbReference type="Rhea" id="RHEA-COMP:9602"/>
        <dbReference type="Rhea" id="RHEA-COMP:9603"/>
        <dbReference type="ChEBI" id="CHEBI:15378"/>
        <dbReference type="ChEBI" id="CHEBI:58405"/>
        <dbReference type="ChEBI" id="CHEBI:60033"/>
        <dbReference type="ChEBI" id="CHEBI:78435"/>
        <dbReference type="EC" id="2.4.99.28"/>
    </reaction>
</comment>
<evidence type="ECO:0000256" key="2">
    <source>
        <dbReference type="ARBA" id="ARBA00007739"/>
    </source>
</evidence>
<dbReference type="EMBL" id="WHPD01003068">
    <property type="protein sequence ID" value="MPV89827.1"/>
    <property type="molecule type" value="Genomic_DNA"/>
</dbReference>
<evidence type="ECO:0000256" key="1">
    <source>
        <dbReference type="ARBA" id="ARBA00007090"/>
    </source>
</evidence>